<proteinExistence type="predicted"/>
<feature type="transmembrane region" description="Helical" evidence="1">
    <location>
        <begin position="21"/>
        <end position="39"/>
    </location>
</feature>
<evidence type="ECO:0000256" key="1">
    <source>
        <dbReference type="SAM" id="Phobius"/>
    </source>
</evidence>
<gene>
    <name evidence="2" type="ORF">QVD17_06841</name>
</gene>
<dbReference type="PANTHER" id="PTHR33116">
    <property type="entry name" value="REVERSE TRANSCRIPTASE ZINC-BINDING DOMAIN-CONTAINING PROTEIN-RELATED-RELATED"/>
    <property type="match status" value="1"/>
</dbReference>
<keyword evidence="3" id="KW-1185">Reference proteome</keyword>
<keyword evidence="1" id="KW-1133">Transmembrane helix</keyword>
<dbReference type="AlphaFoldDB" id="A0AAD8LEC9"/>
<evidence type="ECO:0000313" key="3">
    <source>
        <dbReference type="Proteomes" id="UP001229421"/>
    </source>
</evidence>
<reference evidence="2" key="1">
    <citation type="journal article" date="2023" name="bioRxiv">
        <title>Improved chromosome-level genome assembly for marigold (Tagetes erecta).</title>
        <authorList>
            <person name="Jiang F."/>
            <person name="Yuan L."/>
            <person name="Wang S."/>
            <person name="Wang H."/>
            <person name="Xu D."/>
            <person name="Wang A."/>
            <person name="Fan W."/>
        </authorList>
    </citation>
    <scope>NUCLEOTIDE SEQUENCE</scope>
    <source>
        <strain evidence="2">WSJ</strain>
        <tissue evidence="2">Leaf</tissue>
    </source>
</reference>
<sequence length="182" mass="21298">MDKRISVWMNKYLSFAGRLQLIRYVLSSLHVYWSSVIFLPSRVIADLEQKMRKFLWGNNDHTKYHAKVAWKIVCLPKSEGGLRIRRISDMNKALMVLHIWRLIQNQDSLWVKWIHTVRLRGRLTLADNVDNIVHDGRWAWPEGWMGIYPQLASINLVIHSDVQDQICWKVGGSFIPFSAANS</sequence>
<keyword evidence="1" id="KW-0812">Transmembrane</keyword>
<dbReference type="EMBL" id="JAUHHV010000001">
    <property type="protein sequence ID" value="KAK1441005.1"/>
    <property type="molecule type" value="Genomic_DNA"/>
</dbReference>
<keyword evidence="1" id="KW-0472">Membrane</keyword>
<organism evidence="2 3">
    <name type="scientific">Tagetes erecta</name>
    <name type="common">African marigold</name>
    <dbReference type="NCBI Taxonomy" id="13708"/>
    <lineage>
        <taxon>Eukaryota</taxon>
        <taxon>Viridiplantae</taxon>
        <taxon>Streptophyta</taxon>
        <taxon>Embryophyta</taxon>
        <taxon>Tracheophyta</taxon>
        <taxon>Spermatophyta</taxon>
        <taxon>Magnoliopsida</taxon>
        <taxon>eudicotyledons</taxon>
        <taxon>Gunneridae</taxon>
        <taxon>Pentapetalae</taxon>
        <taxon>asterids</taxon>
        <taxon>campanulids</taxon>
        <taxon>Asterales</taxon>
        <taxon>Asteraceae</taxon>
        <taxon>Asteroideae</taxon>
        <taxon>Heliantheae alliance</taxon>
        <taxon>Tageteae</taxon>
        <taxon>Tagetes</taxon>
    </lineage>
</organism>
<protein>
    <submittedName>
        <fullName evidence="2">Uncharacterized protein</fullName>
    </submittedName>
</protein>
<accession>A0AAD8LEC9</accession>
<dbReference type="PANTHER" id="PTHR33116:SF76">
    <property type="entry name" value="DUF4283 DOMAIN-CONTAINING PROTEIN"/>
    <property type="match status" value="1"/>
</dbReference>
<evidence type="ECO:0000313" key="2">
    <source>
        <dbReference type="EMBL" id="KAK1441005.1"/>
    </source>
</evidence>
<dbReference type="Proteomes" id="UP001229421">
    <property type="component" value="Unassembled WGS sequence"/>
</dbReference>
<name>A0AAD8LEC9_TARER</name>
<comment type="caution">
    <text evidence="2">The sequence shown here is derived from an EMBL/GenBank/DDBJ whole genome shotgun (WGS) entry which is preliminary data.</text>
</comment>